<evidence type="ECO:0000256" key="1">
    <source>
        <dbReference type="ARBA" id="ARBA00004567"/>
    </source>
</evidence>
<evidence type="ECO:0000256" key="6">
    <source>
        <dbReference type="ARBA" id="ARBA00023010"/>
    </source>
</evidence>
<keyword evidence="5 9" id="KW-0653">Protein transport</keyword>
<dbReference type="GO" id="GO:0006606">
    <property type="term" value="P:protein import into nucleus"/>
    <property type="evidence" value="ECO:0007669"/>
    <property type="project" value="TreeGrafter"/>
</dbReference>
<dbReference type="GO" id="GO:0031965">
    <property type="term" value="C:nuclear membrane"/>
    <property type="evidence" value="ECO:0007669"/>
    <property type="project" value="UniProtKB-UniRule"/>
</dbReference>
<comment type="subcellular location">
    <subcellularLocation>
        <location evidence="1 9">Nucleus</location>
        <location evidence="1 9">Nuclear pore complex</location>
    </subcellularLocation>
</comment>
<evidence type="ECO:0000256" key="5">
    <source>
        <dbReference type="ARBA" id="ARBA00022927"/>
    </source>
</evidence>
<dbReference type="OrthoDB" id="17644at2759"/>
<keyword evidence="4 9" id="KW-0509">mRNA transport</keyword>
<comment type="function">
    <text evidence="9">Functions as a component of the nuclear pore complex (NPC).</text>
</comment>
<evidence type="ECO:0000256" key="4">
    <source>
        <dbReference type="ARBA" id="ARBA00022816"/>
    </source>
</evidence>
<dbReference type="GO" id="GO:0031080">
    <property type="term" value="C:nuclear pore outer ring"/>
    <property type="evidence" value="ECO:0007669"/>
    <property type="project" value="TreeGrafter"/>
</dbReference>
<organism evidence="10 11">
    <name type="scientific">Lachancea nothofagi CBS 11611</name>
    <dbReference type="NCBI Taxonomy" id="1266666"/>
    <lineage>
        <taxon>Eukaryota</taxon>
        <taxon>Fungi</taxon>
        <taxon>Dikarya</taxon>
        <taxon>Ascomycota</taxon>
        <taxon>Saccharomycotina</taxon>
        <taxon>Saccharomycetes</taxon>
        <taxon>Saccharomycetales</taxon>
        <taxon>Saccharomycetaceae</taxon>
        <taxon>Lachancea</taxon>
    </lineage>
</organism>
<dbReference type="GO" id="GO:0006406">
    <property type="term" value="P:mRNA export from nucleus"/>
    <property type="evidence" value="ECO:0007669"/>
    <property type="project" value="TreeGrafter"/>
</dbReference>
<dbReference type="Pfam" id="PF07575">
    <property type="entry name" value="Nucleopor_Nup85"/>
    <property type="match status" value="1"/>
</dbReference>
<evidence type="ECO:0000313" key="10">
    <source>
        <dbReference type="EMBL" id="SCV05013.1"/>
    </source>
</evidence>
<keyword evidence="8 9" id="KW-0539">Nucleus</keyword>
<comment type="similarity">
    <text evidence="2 9">Belongs to the nucleoporin Nup85 family.</text>
</comment>
<dbReference type="PANTHER" id="PTHR13373:SF21">
    <property type="entry name" value="NUCLEAR PORE COMPLEX PROTEIN NUP85"/>
    <property type="match status" value="1"/>
</dbReference>
<keyword evidence="3 9" id="KW-0813">Transport</keyword>
<evidence type="ECO:0000256" key="2">
    <source>
        <dbReference type="ARBA" id="ARBA00005573"/>
    </source>
</evidence>
<keyword evidence="6 9" id="KW-0811">Translocation</keyword>
<dbReference type="Proteomes" id="UP000189911">
    <property type="component" value="Chromosome G"/>
</dbReference>
<evidence type="ECO:0000256" key="8">
    <source>
        <dbReference type="ARBA" id="ARBA00023242"/>
    </source>
</evidence>
<dbReference type="AlphaFoldDB" id="A0A1G4KKS1"/>
<evidence type="ECO:0000313" key="11">
    <source>
        <dbReference type="Proteomes" id="UP000189911"/>
    </source>
</evidence>
<protein>
    <recommendedName>
        <fullName evidence="9">Nuclear pore complex protein Nup85</fullName>
    </recommendedName>
</protein>
<evidence type="ECO:0000256" key="9">
    <source>
        <dbReference type="RuleBase" id="RU365073"/>
    </source>
</evidence>
<reference evidence="11" key="1">
    <citation type="submission" date="2016-03" db="EMBL/GenBank/DDBJ databases">
        <authorList>
            <person name="Devillers Hugo."/>
        </authorList>
    </citation>
    <scope>NUCLEOTIDE SEQUENCE [LARGE SCALE GENOMIC DNA]</scope>
</reference>
<keyword evidence="9" id="KW-0472">Membrane</keyword>
<evidence type="ECO:0000256" key="7">
    <source>
        <dbReference type="ARBA" id="ARBA00023132"/>
    </source>
</evidence>
<keyword evidence="7 9" id="KW-0906">Nuclear pore complex</keyword>
<dbReference type="GO" id="GO:0045893">
    <property type="term" value="P:positive regulation of DNA-templated transcription"/>
    <property type="evidence" value="ECO:0007669"/>
    <property type="project" value="TreeGrafter"/>
</dbReference>
<gene>
    <name evidence="10" type="ORF">LANO_0G16578G</name>
</gene>
<keyword evidence="11" id="KW-1185">Reference proteome</keyword>
<name>A0A1G4KKS1_9SACH</name>
<accession>A0A1G4KKS1</accession>
<proteinExistence type="inferred from homology"/>
<evidence type="ECO:0000256" key="3">
    <source>
        <dbReference type="ARBA" id="ARBA00022448"/>
    </source>
</evidence>
<dbReference type="InterPro" id="IPR011502">
    <property type="entry name" value="Nucleoporin_Nup85"/>
</dbReference>
<comment type="subunit">
    <text evidence="9">Component of the nuclear pore complex (NPC).</text>
</comment>
<dbReference type="PANTHER" id="PTHR13373">
    <property type="entry name" value="FROUNT PROTEIN-RELATED"/>
    <property type="match status" value="1"/>
</dbReference>
<dbReference type="EMBL" id="LT598453">
    <property type="protein sequence ID" value="SCV05013.1"/>
    <property type="molecule type" value="Genomic_DNA"/>
</dbReference>
<sequence>MSAIAWDQKNDFLMDVDGLDFLKSSSMDTTVQNEHEIEDVAVDSISGAPESYFEGEQPIRTSVESFRASGRFLKFQIAPVASRSVGYVTGVKTEEDFDVANSRLYTPTFPRLDSSEAYKQFVLTCFEIYKNLGEDRIFSVPTMGLISQSSRREHTEAVNLAMEALVDELETFAATQSFVRGSELEECLSILNCVKAVHFTKDLEDEYSQKSGLVQELTQWINRADGEPSEHVIENVFEQHGSAKVYDTSSFWHLVNQLLLRGLFEQAVGVLERSQIYSELQSQCELSFNVLTDATTLLQEYPSSGGEEFREWKAAALQLSQIYSESSSGLNPELRNFINDMILLIGGTQAKILQYSNTWYESFCGLYMFYIPTLDLSEEYLQISLDAHPVDVCNTWEQASVEVIKGKIYAVLPMLESLDFCVAVFFAAICEAKGLLESSNSLTNHQNRYEGIEGDLFSSNNSMASFLLHGFALELCSYDDKHLWSVAIGILALSPSGNDSAVRLAIAELLPHYPFQNNDDIEWLLTLCAKWRLPEIAKTIHRILGNKFLYDNNVIEAMTNFSKAGEFEWVKHYSWMIFEASAIQGSPLEDVVIDAIVSKEIDTKIPKEVLSNVLTDVMKQTLSPYAVLYQFYQQLAQQDWDGALQNLLNLLEFRYLPRHYVSLLIAKFLYPVFLQEDSRQIAEDSIMRIIKAMGNLSEDDKSTALYEVLKQRPGNEMLPAQLKELTKSVRQRLNYKICLEFMN</sequence>
<dbReference type="GO" id="GO:0017056">
    <property type="term" value="F:structural constituent of nuclear pore"/>
    <property type="evidence" value="ECO:0007669"/>
    <property type="project" value="TreeGrafter"/>
</dbReference>